<proteinExistence type="predicted"/>
<feature type="transmembrane region" description="Helical" evidence="1">
    <location>
        <begin position="92"/>
        <end position="119"/>
    </location>
</feature>
<evidence type="ECO:0000256" key="1">
    <source>
        <dbReference type="SAM" id="Phobius"/>
    </source>
</evidence>
<evidence type="ECO:0000313" key="2">
    <source>
        <dbReference type="EMBL" id="KAA8595078.1"/>
    </source>
</evidence>
<reference evidence="2 3" key="1">
    <citation type="submission" date="2019-08" db="EMBL/GenBank/DDBJ databases">
        <title>A chromosome-level genome assembly, high-density linkage maps, and genome scans reveal the genomic architecture of hybrid incompatibilities underlying speciation via character displacement in darters (Percidae: Etheostominae).</title>
        <authorList>
            <person name="Moran R.L."/>
            <person name="Catchen J.M."/>
            <person name="Fuller R.C."/>
        </authorList>
    </citation>
    <scope>NUCLEOTIDE SEQUENCE [LARGE SCALE GENOMIC DNA]</scope>
    <source>
        <strain evidence="2">EspeVRDwgs_2016</strain>
        <tissue evidence="2">Muscle</tissue>
    </source>
</reference>
<sequence>MLSGLASLAWVEPVYLPVTAMDVCKQAVSTCPPVWTACRTSTSPPKRVFPSTATKPSVHPRSHVHLSMLAPGAIIPGNDGAHANVSYMCVSYGHVCVSVCVCVCVCVCMCVCVCVPIVFPTSHSLRGTISAFCLTQCFVLPSRH</sequence>
<keyword evidence="1" id="KW-0812">Transmembrane</keyword>
<keyword evidence="1" id="KW-0472">Membrane</keyword>
<evidence type="ECO:0000313" key="3">
    <source>
        <dbReference type="Proteomes" id="UP000327493"/>
    </source>
</evidence>
<dbReference type="AlphaFoldDB" id="A0A5J5DPF2"/>
<protein>
    <submittedName>
        <fullName evidence="2">Uncharacterized protein</fullName>
    </submittedName>
</protein>
<name>A0A5J5DPF2_9PERO</name>
<dbReference type="EMBL" id="VOFY01000002">
    <property type="protein sequence ID" value="KAA8595078.1"/>
    <property type="molecule type" value="Genomic_DNA"/>
</dbReference>
<comment type="caution">
    <text evidence="2">The sequence shown here is derived from an EMBL/GenBank/DDBJ whole genome shotgun (WGS) entry which is preliminary data.</text>
</comment>
<feature type="non-terminal residue" evidence="2">
    <location>
        <position position="144"/>
    </location>
</feature>
<dbReference type="Proteomes" id="UP000327493">
    <property type="component" value="Chromosome 2"/>
</dbReference>
<keyword evidence="3" id="KW-1185">Reference proteome</keyword>
<organism evidence="2 3">
    <name type="scientific">Etheostoma spectabile</name>
    <name type="common">orangethroat darter</name>
    <dbReference type="NCBI Taxonomy" id="54343"/>
    <lineage>
        <taxon>Eukaryota</taxon>
        <taxon>Metazoa</taxon>
        <taxon>Chordata</taxon>
        <taxon>Craniata</taxon>
        <taxon>Vertebrata</taxon>
        <taxon>Euteleostomi</taxon>
        <taxon>Actinopterygii</taxon>
        <taxon>Neopterygii</taxon>
        <taxon>Teleostei</taxon>
        <taxon>Neoteleostei</taxon>
        <taxon>Acanthomorphata</taxon>
        <taxon>Eupercaria</taxon>
        <taxon>Perciformes</taxon>
        <taxon>Percoidei</taxon>
        <taxon>Percidae</taxon>
        <taxon>Etheostomatinae</taxon>
        <taxon>Etheostoma</taxon>
    </lineage>
</organism>
<accession>A0A5J5DPF2</accession>
<gene>
    <name evidence="2" type="ORF">FQN60_012213</name>
</gene>
<keyword evidence="1" id="KW-1133">Transmembrane helix</keyword>